<proteinExistence type="inferred from homology"/>
<evidence type="ECO:0000313" key="5">
    <source>
        <dbReference type="Proteomes" id="UP000307440"/>
    </source>
</evidence>
<evidence type="ECO:0000256" key="3">
    <source>
        <dbReference type="SAM" id="MobiDB-lite"/>
    </source>
</evidence>
<dbReference type="PANTHER" id="PTHR23248">
    <property type="entry name" value="PHOSPHOLIPID SCRAMBLASE-RELATED"/>
    <property type="match status" value="1"/>
</dbReference>
<dbReference type="STRING" id="230819.A0A5C3LAD2"/>
<dbReference type="Pfam" id="PF03803">
    <property type="entry name" value="Scramblase"/>
    <property type="match status" value="1"/>
</dbReference>
<protein>
    <recommendedName>
        <fullName evidence="2">Phospholipid scramblase</fullName>
    </recommendedName>
</protein>
<evidence type="ECO:0000256" key="1">
    <source>
        <dbReference type="ARBA" id="ARBA00005350"/>
    </source>
</evidence>
<keyword evidence="5" id="KW-1185">Reference proteome</keyword>
<comment type="similarity">
    <text evidence="1 2">Belongs to the phospholipid scramblase family.</text>
</comment>
<name>A0A5C3LAD2_COPMA</name>
<dbReference type="PANTHER" id="PTHR23248:SF9">
    <property type="entry name" value="PHOSPHOLIPID SCRAMBLASE"/>
    <property type="match status" value="1"/>
</dbReference>
<dbReference type="GO" id="GO:0005886">
    <property type="term" value="C:plasma membrane"/>
    <property type="evidence" value="ECO:0007669"/>
    <property type="project" value="TreeGrafter"/>
</dbReference>
<reference evidence="4 5" key="1">
    <citation type="journal article" date="2019" name="Nat. Ecol. Evol.">
        <title>Megaphylogeny resolves global patterns of mushroom evolution.</title>
        <authorList>
            <person name="Varga T."/>
            <person name="Krizsan K."/>
            <person name="Foldi C."/>
            <person name="Dima B."/>
            <person name="Sanchez-Garcia M."/>
            <person name="Sanchez-Ramirez S."/>
            <person name="Szollosi G.J."/>
            <person name="Szarkandi J.G."/>
            <person name="Papp V."/>
            <person name="Albert L."/>
            <person name="Andreopoulos W."/>
            <person name="Angelini C."/>
            <person name="Antonin V."/>
            <person name="Barry K.W."/>
            <person name="Bougher N.L."/>
            <person name="Buchanan P."/>
            <person name="Buyck B."/>
            <person name="Bense V."/>
            <person name="Catcheside P."/>
            <person name="Chovatia M."/>
            <person name="Cooper J."/>
            <person name="Damon W."/>
            <person name="Desjardin D."/>
            <person name="Finy P."/>
            <person name="Geml J."/>
            <person name="Haridas S."/>
            <person name="Hughes K."/>
            <person name="Justo A."/>
            <person name="Karasinski D."/>
            <person name="Kautmanova I."/>
            <person name="Kiss B."/>
            <person name="Kocsube S."/>
            <person name="Kotiranta H."/>
            <person name="LaButti K.M."/>
            <person name="Lechner B.E."/>
            <person name="Liimatainen K."/>
            <person name="Lipzen A."/>
            <person name="Lukacs Z."/>
            <person name="Mihaltcheva S."/>
            <person name="Morgado L.N."/>
            <person name="Niskanen T."/>
            <person name="Noordeloos M.E."/>
            <person name="Ohm R.A."/>
            <person name="Ortiz-Santana B."/>
            <person name="Ovrebo C."/>
            <person name="Racz N."/>
            <person name="Riley R."/>
            <person name="Savchenko A."/>
            <person name="Shiryaev A."/>
            <person name="Soop K."/>
            <person name="Spirin V."/>
            <person name="Szebenyi C."/>
            <person name="Tomsovsky M."/>
            <person name="Tulloss R.E."/>
            <person name="Uehling J."/>
            <person name="Grigoriev I.V."/>
            <person name="Vagvolgyi C."/>
            <person name="Papp T."/>
            <person name="Martin F.M."/>
            <person name="Miettinen O."/>
            <person name="Hibbett D.S."/>
            <person name="Nagy L.G."/>
        </authorList>
    </citation>
    <scope>NUCLEOTIDE SEQUENCE [LARGE SCALE GENOMIC DNA]</scope>
    <source>
        <strain evidence="4 5">CBS 121175</strain>
    </source>
</reference>
<dbReference type="GO" id="GO:0017128">
    <property type="term" value="F:phospholipid scramblase activity"/>
    <property type="evidence" value="ECO:0007669"/>
    <property type="project" value="InterPro"/>
</dbReference>
<accession>A0A5C3LAD2</accession>
<organism evidence="4 5">
    <name type="scientific">Coprinopsis marcescibilis</name>
    <name type="common">Agaric fungus</name>
    <name type="synonym">Psathyrella marcescibilis</name>
    <dbReference type="NCBI Taxonomy" id="230819"/>
    <lineage>
        <taxon>Eukaryota</taxon>
        <taxon>Fungi</taxon>
        <taxon>Dikarya</taxon>
        <taxon>Basidiomycota</taxon>
        <taxon>Agaricomycotina</taxon>
        <taxon>Agaricomycetes</taxon>
        <taxon>Agaricomycetidae</taxon>
        <taxon>Agaricales</taxon>
        <taxon>Agaricineae</taxon>
        <taxon>Psathyrellaceae</taxon>
        <taxon>Coprinopsis</taxon>
    </lineage>
</organism>
<dbReference type="EMBL" id="ML210147">
    <property type="protein sequence ID" value="TFK29807.1"/>
    <property type="molecule type" value="Genomic_DNA"/>
</dbReference>
<evidence type="ECO:0000256" key="2">
    <source>
        <dbReference type="RuleBase" id="RU363116"/>
    </source>
</evidence>
<gene>
    <name evidence="4" type="ORF">FA15DRAFT_663075</name>
</gene>
<dbReference type="OrthoDB" id="191150at2759"/>
<dbReference type="InterPro" id="IPR005552">
    <property type="entry name" value="Scramblase"/>
</dbReference>
<dbReference type="Proteomes" id="UP000307440">
    <property type="component" value="Unassembled WGS sequence"/>
</dbReference>
<feature type="region of interest" description="Disordered" evidence="3">
    <location>
        <begin position="27"/>
        <end position="77"/>
    </location>
</feature>
<sequence length="350" mass="39999">MLGLATRRACSLSKPLCRTYAFSRLPRRPTGASRKRPEHGSTGSRPNTKFESEASSEESDLWRAAQRPPSSDPKKSLEALLHPYGDTLVVERQIEMLNIFVGFEQANKYSISDQHGQPLGFVVEVPRGILTIMARQAFATHRPFKAVIMDTRGTPLLWLRRPFAWINSRMFVQRLDNYDHYTPDDEPVLDTFAEVQQKWHPWRRQYDLFLREPHRRILTLASEPQPEPEPTGPTFHQFTKIDSGFLAWRFPMYNAYGQEIAVIDRAFRGFGREIFTDTGRYLVKFKPEAGDVHEQDSTSGMVRPSQRALPPLSLDQRALCLATAVNIDFDYFSRHSHIGGGGLFHAGPLD</sequence>
<dbReference type="InterPro" id="IPR025659">
    <property type="entry name" value="Tubby-like_C"/>
</dbReference>
<dbReference type="AlphaFoldDB" id="A0A5C3LAD2"/>
<evidence type="ECO:0000313" key="4">
    <source>
        <dbReference type="EMBL" id="TFK29807.1"/>
    </source>
</evidence>
<dbReference type="SUPFAM" id="SSF54518">
    <property type="entry name" value="Tubby C-terminal domain-like"/>
    <property type="match status" value="1"/>
</dbReference>